<organism evidence="13 14">
    <name type="scientific">Zostera marina</name>
    <name type="common">Eelgrass</name>
    <dbReference type="NCBI Taxonomy" id="29655"/>
    <lineage>
        <taxon>Eukaryota</taxon>
        <taxon>Viridiplantae</taxon>
        <taxon>Streptophyta</taxon>
        <taxon>Embryophyta</taxon>
        <taxon>Tracheophyta</taxon>
        <taxon>Spermatophyta</taxon>
        <taxon>Magnoliopsida</taxon>
        <taxon>Liliopsida</taxon>
        <taxon>Zosteraceae</taxon>
        <taxon>Zostera</taxon>
    </lineage>
</organism>
<keyword evidence="9" id="KW-0325">Glycoprotein</keyword>
<dbReference type="FunFam" id="3.40.50.150:FF:000084">
    <property type="entry name" value="probable methyltransferase PMT23"/>
    <property type="match status" value="1"/>
</dbReference>
<accession>A0A0K9NJ09</accession>
<reference evidence="14" key="1">
    <citation type="journal article" date="2016" name="Nature">
        <title>The genome of the seagrass Zostera marina reveals angiosperm adaptation to the sea.</title>
        <authorList>
            <person name="Olsen J.L."/>
            <person name="Rouze P."/>
            <person name="Verhelst B."/>
            <person name="Lin Y.-C."/>
            <person name="Bayer T."/>
            <person name="Collen J."/>
            <person name="Dattolo E."/>
            <person name="De Paoli E."/>
            <person name="Dittami S."/>
            <person name="Maumus F."/>
            <person name="Michel G."/>
            <person name="Kersting A."/>
            <person name="Lauritano C."/>
            <person name="Lohaus R."/>
            <person name="Toepel M."/>
            <person name="Tonon T."/>
            <person name="Vanneste K."/>
            <person name="Amirebrahimi M."/>
            <person name="Brakel J."/>
            <person name="Bostroem C."/>
            <person name="Chovatia M."/>
            <person name="Grimwood J."/>
            <person name="Jenkins J.W."/>
            <person name="Jueterbock A."/>
            <person name="Mraz A."/>
            <person name="Stam W.T."/>
            <person name="Tice H."/>
            <person name="Bornberg-Bauer E."/>
            <person name="Green P.J."/>
            <person name="Pearson G.A."/>
            <person name="Procaccini G."/>
            <person name="Duarte C.M."/>
            <person name="Schmutz J."/>
            <person name="Reusch T.B.H."/>
            <person name="Van de Peer Y."/>
        </authorList>
    </citation>
    <scope>NUCLEOTIDE SEQUENCE [LARGE SCALE GENOMIC DNA]</scope>
    <source>
        <strain evidence="14">cv. Finnish</strain>
    </source>
</reference>
<keyword evidence="3 13" id="KW-0489">Methyltransferase</keyword>
<comment type="similarity">
    <text evidence="2">Belongs to the methyltransferase superfamily.</text>
</comment>
<evidence type="ECO:0000256" key="8">
    <source>
        <dbReference type="ARBA" id="ARBA00023136"/>
    </source>
</evidence>
<feature type="region of interest" description="Disordered" evidence="11">
    <location>
        <begin position="105"/>
        <end position="243"/>
    </location>
</feature>
<feature type="compositionally biased region" description="Basic and acidic residues" evidence="11">
    <location>
        <begin position="142"/>
        <end position="238"/>
    </location>
</feature>
<keyword evidence="7 12" id="KW-1133">Transmembrane helix</keyword>
<evidence type="ECO:0000256" key="7">
    <source>
        <dbReference type="ARBA" id="ARBA00022989"/>
    </source>
</evidence>
<protein>
    <submittedName>
        <fullName evidence="13">Putative methyltransferase PMT26</fullName>
    </submittedName>
</protein>
<dbReference type="GO" id="GO:0012505">
    <property type="term" value="C:endomembrane system"/>
    <property type="evidence" value="ECO:0007669"/>
    <property type="project" value="UniProtKB-SubCell"/>
</dbReference>
<comment type="caution">
    <text evidence="13">The sequence shown here is derived from an EMBL/GenBank/DDBJ whole genome shotgun (WGS) entry which is preliminary data.</text>
</comment>
<dbReference type="Proteomes" id="UP000036987">
    <property type="component" value="Unassembled WGS sequence"/>
</dbReference>
<dbReference type="STRING" id="29655.A0A0K9NJ09"/>
<dbReference type="EMBL" id="LFYR01002227">
    <property type="protein sequence ID" value="KMZ56072.1"/>
    <property type="molecule type" value="Genomic_DNA"/>
</dbReference>
<evidence type="ECO:0000256" key="4">
    <source>
        <dbReference type="ARBA" id="ARBA00022679"/>
    </source>
</evidence>
<dbReference type="GO" id="GO:0005737">
    <property type="term" value="C:cytoplasm"/>
    <property type="evidence" value="ECO:0000318"/>
    <property type="project" value="GO_Central"/>
</dbReference>
<evidence type="ECO:0000256" key="11">
    <source>
        <dbReference type="SAM" id="MobiDB-lite"/>
    </source>
</evidence>
<dbReference type="InterPro" id="IPR029063">
    <property type="entry name" value="SAM-dependent_MTases_sf"/>
</dbReference>
<evidence type="ECO:0000256" key="12">
    <source>
        <dbReference type="SAM" id="Phobius"/>
    </source>
</evidence>
<dbReference type="OrthoDB" id="2013972at2759"/>
<dbReference type="GO" id="GO:0032259">
    <property type="term" value="P:methylation"/>
    <property type="evidence" value="ECO:0007669"/>
    <property type="project" value="UniProtKB-KW"/>
</dbReference>
<dbReference type="OMA" id="QITAVIH"/>
<keyword evidence="8 12" id="KW-0472">Membrane</keyword>
<evidence type="ECO:0000256" key="2">
    <source>
        <dbReference type="ARBA" id="ARBA00008361"/>
    </source>
</evidence>
<comment type="subcellular location">
    <subcellularLocation>
        <location evidence="10">Endomembrane system</location>
        <topology evidence="10">Single-pass membrane protein</topology>
    </subcellularLocation>
    <subcellularLocation>
        <location evidence="1">Membrane</location>
        <topology evidence="1">Single-pass type II membrane protein</topology>
    </subcellularLocation>
</comment>
<dbReference type="SUPFAM" id="SSF53335">
    <property type="entry name" value="S-adenosyl-L-methionine-dependent methyltransferases"/>
    <property type="match status" value="2"/>
</dbReference>
<dbReference type="PANTHER" id="PTHR10108">
    <property type="entry name" value="SAM-DEPENDENT METHYLTRANSFERASE"/>
    <property type="match status" value="1"/>
</dbReference>
<name>A0A0K9NJ09_ZOSMR</name>
<dbReference type="AlphaFoldDB" id="A0A0K9NJ09"/>
<sequence length="782" mass="88048">MALFGGRSYRPGKRSSSSSSCVSTASLIMFLGFCVLGVWVMTSSSVVPSEILRNWSRDDGKSSSSPRSELLVEDATSDLESRNDAVSFEENSVVEAIEEKVQLVKEEPEQKQIEVPEELEENQTVTNQEDDKKQIEVSLESEEQKTLIEKVDDKKQTKAEGEKKQTKVEGEKKQIKAEGEKKQTKVEGEKKQIKAEGDDDNKLESVTDKNSEIEHKVVESEVKQEEQPSSATDKDNSDSKGQSAEVVIIAAQNWELCNVTADTDYIPCLDNEKGLKSVRNTGHYEHRERHCPAEGPKCLVPLPKGYKPSIEWPRSRDEIWYNNVPHTKLAKVKGHQNWVKVTGEHLKFPGGGTQFIHGALHYIDFIQKAVPRIAWGKRTRVILDVGCGVASFGGYLFERDVLAMSFAPKDEHEAQVQFALERGIPGISAVMGTQRLPFPSNVFDIVHCARCRVPWHADGGALLLELNNVLRPGGYFVWSATPVYQKLAVDVEIWNAMSSLTKSMCWDLVSIQKDTVNSVGAAIYRKPLSNECYDSREIQSPPMCKDDNDAVVAWYVPLEVCIHRVPIDVSERGSQWPANWPQRVEVPPQWLNSSGTGIYGKPAKDDFVADYKHWVRVVEKSYLSGLDIDWSKIRNVMDMKAVYGGFAAALKNMKVWVMNVVNIDSPQDTLPIIYDRGLFGIYHDWCESFSTYPRTYDLLHADHLLSGLKKRCDILPVIVEMDRILRPGGKIIVRDEPATVREVEETLKSLHWNIRLTFTQGNEGILSAEKTDWRPQAYSSSS</sequence>
<keyword evidence="4 13" id="KW-0808">Transferase</keyword>
<evidence type="ECO:0000256" key="3">
    <source>
        <dbReference type="ARBA" id="ARBA00022603"/>
    </source>
</evidence>
<dbReference type="CDD" id="cd02440">
    <property type="entry name" value="AdoMet_MTases"/>
    <property type="match status" value="1"/>
</dbReference>
<evidence type="ECO:0000256" key="5">
    <source>
        <dbReference type="ARBA" id="ARBA00022692"/>
    </source>
</evidence>
<gene>
    <name evidence="13" type="ORF">ZOSMA_99G00020</name>
</gene>
<keyword evidence="6" id="KW-0735">Signal-anchor</keyword>
<feature type="compositionally biased region" description="Basic and acidic residues" evidence="11">
    <location>
        <begin position="105"/>
        <end position="114"/>
    </location>
</feature>
<evidence type="ECO:0000313" key="14">
    <source>
        <dbReference type="Proteomes" id="UP000036987"/>
    </source>
</evidence>
<evidence type="ECO:0000256" key="10">
    <source>
        <dbReference type="ARBA" id="ARBA00037847"/>
    </source>
</evidence>
<feature type="region of interest" description="Disordered" evidence="11">
    <location>
        <begin position="55"/>
        <end position="84"/>
    </location>
</feature>
<dbReference type="GO" id="GO:0008168">
    <property type="term" value="F:methyltransferase activity"/>
    <property type="evidence" value="ECO:0007669"/>
    <property type="project" value="UniProtKB-KW"/>
</dbReference>
<dbReference type="GO" id="GO:0016020">
    <property type="term" value="C:membrane"/>
    <property type="evidence" value="ECO:0007669"/>
    <property type="project" value="UniProtKB-SubCell"/>
</dbReference>
<dbReference type="PANTHER" id="PTHR10108:SF1077">
    <property type="entry name" value="METHYLTRANSFERASE PMT27-RELATED"/>
    <property type="match status" value="1"/>
</dbReference>
<keyword evidence="14" id="KW-1185">Reference proteome</keyword>
<dbReference type="InterPro" id="IPR004159">
    <property type="entry name" value="Put_SAM_MeTrfase"/>
</dbReference>
<feature type="transmembrane region" description="Helical" evidence="12">
    <location>
        <begin position="21"/>
        <end position="41"/>
    </location>
</feature>
<evidence type="ECO:0000256" key="9">
    <source>
        <dbReference type="ARBA" id="ARBA00023180"/>
    </source>
</evidence>
<proteinExistence type="inferred from homology"/>
<evidence type="ECO:0000256" key="1">
    <source>
        <dbReference type="ARBA" id="ARBA00004606"/>
    </source>
</evidence>
<dbReference type="Gene3D" id="3.40.50.150">
    <property type="entry name" value="Vaccinia Virus protein VP39"/>
    <property type="match status" value="1"/>
</dbReference>
<dbReference type="Pfam" id="PF03141">
    <property type="entry name" value="Methyltransf_29"/>
    <property type="match status" value="1"/>
</dbReference>
<evidence type="ECO:0000313" key="13">
    <source>
        <dbReference type="EMBL" id="KMZ56072.1"/>
    </source>
</evidence>
<keyword evidence="5 12" id="KW-0812">Transmembrane</keyword>
<evidence type="ECO:0000256" key="6">
    <source>
        <dbReference type="ARBA" id="ARBA00022968"/>
    </source>
</evidence>